<comment type="caution">
    <text evidence="3">The sequence shown here is derived from an EMBL/GenBank/DDBJ whole genome shotgun (WGS) entry which is preliminary data.</text>
</comment>
<dbReference type="EMBL" id="JAIWYP010000001">
    <property type="protein sequence ID" value="KAH3878053.1"/>
    <property type="molecule type" value="Genomic_DNA"/>
</dbReference>
<dbReference type="InterPro" id="IPR011029">
    <property type="entry name" value="DEATH-like_dom_sf"/>
</dbReference>
<name>A0A9D4RTE8_DREPO</name>
<reference evidence="3" key="2">
    <citation type="submission" date="2020-11" db="EMBL/GenBank/DDBJ databases">
        <authorList>
            <person name="McCartney M.A."/>
            <person name="Auch B."/>
            <person name="Kono T."/>
            <person name="Mallez S."/>
            <person name="Becker A."/>
            <person name="Gohl D.M."/>
            <person name="Silverstein K.A.T."/>
            <person name="Koren S."/>
            <person name="Bechman K.B."/>
            <person name="Herman A."/>
            <person name="Abrahante J.E."/>
            <person name="Garbe J."/>
        </authorList>
    </citation>
    <scope>NUCLEOTIDE SEQUENCE</scope>
    <source>
        <strain evidence="3">Duluth1</strain>
        <tissue evidence="3">Whole animal</tissue>
    </source>
</reference>
<organism evidence="3 4">
    <name type="scientific">Dreissena polymorpha</name>
    <name type="common">Zebra mussel</name>
    <name type="synonym">Mytilus polymorpha</name>
    <dbReference type="NCBI Taxonomy" id="45954"/>
    <lineage>
        <taxon>Eukaryota</taxon>
        <taxon>Metazoa</taxon>
        <taxon>Spiralia</taxon>
        <taxon>Lophotrochozoa</taxon>
        <taxon>Mollusca</taxon>
        <taxon>Bivalvia</taxon>
        <taxon>Autobranchia</taxon>
        <taxon>Heteroconchia</taxon>
        <taxon>Euheterodonta</taxon>
        <taxon>Imparidentia</taxon>
        <taxon>Neoheterodontei</taxon>
        <taxon>Myida</taxon>
        <taxon>Dreissenoidea</taxon>
        <taxon>Dreissenidae</taxon>
        <taxon>Dreissena</taxon>
    </lineage>
</organism>
<sequence length="690" mass="78928">MRHKEIITSGMKTKKHLKRSEDSDSSMRKDNTWNVSVNTDRPILEDDAHLKVSYTPGKKGGNFGLPLGAKLMVPDGVFNKKDSITCEVAPPAQRWKFTPVLPVYEHLTSEIFQFSSTVAILKKAVVIQIPFYAIDTEHSEINVKGKWKDEHEWVNVGFLKKDGNKAPCVELEIDRLGIFVVTFTPKKEVFEVTTQGCLYNSRLSKYISIRFPKKTSDKNFQCTIQINPISPEKVQLAKQNFPHETNELLETSEFIDALPEFPLTFKRPVTVKLPLPARFEESEEKKTDDIAVLQKTEKGWIFLDSAYKFTKTTVTFDVKTLSTFCVALSKPERKTALHRSITVLEGRLSKEMGEILVFISLQEKCWIILLELCSISRKESKVSERKDKGFSLIDKSVIQKEDNVKPSGVPSRRPPPVSIKSKTPEVNGFEIFDGMRWGFDIKDDIRCSFDSDYMENKDLQFFKYLPESYRRFVIEPKNNEEKDLFGVVTFSPYETPGQEAKFASPMKFSVDIPEDTVRAYFKPEFVPEEPKPEKEKPKFNFDLALNKEEKKDEPFIPKFKPIPPTVMERLMRTSRKPIILEKESRILSGKSLMTISRLVPEGLTLAVHLDLPDSTITGLGFDAISNGLGMVDVTYKILLYWKRQQKDKKDGAVNVLSMALRDMGRGDIATVIQEKHRENKDVTLECFAQS</sequence>
<evidence type="ECO:0000313" key="4">
    <source>
        <dbReference type="Proteomes" id="UP000828390"/>
    </source>
</evidence>
<evidence type="ECO:0000259" key="2">
    <source>
        <dbReference type="PROSITE" id="PS50017"/>
    </source>
</evidence>
<proteinExistence type="predicted"/>
<keyword evidence="4" id="KW-1185">Reference proteome</keyword>
<evidence type="ECO:0000313" key="3">
    <source>
        <dbReference type="EMBL" id="KAH3878053.1"/>
    </source>
</evidence>
<dbReference type="PROSITE" id="PS50017">
    <property type="entry name" value="DEATH_DOMAIN"/>
    <property type="match status" value="1"/>
</dbReference>
<dbReference type="GO" id="GO:0007165">
    <property type="term" value="P:signal transduction"/>
    <property type="evidence" value="ECO:0007669"/>
    <property type="project" value="InterPro"/>
</dbReference>
<dbReference type="AlphaFoldDB" id="A0A9D4RTE8"/>
<dbReference type="Gene3D" id="1.10.533.10">
    <property type="entry name" value="Death Domain, Fas"/>
    <property type="match status" value="1"/>
</dbReference>
<gene>
    <name evidence="3" type="ORF">DPMN_001934</name>
</gene>
<feature type="compositionally biased region" description="Basic and acidic residues" evidence="1">
    <location>
        <begin position="19"/>
        <end position="31"/>
    </location>
</feature>
<accession>A0A9D4RTE8</accession>
<dbReference type="Proteomes" id="UP000828390">
    <property type="component" value="Unassembled WGS sequence"/>
</dbReference>
<dbReference type="Gene3D" id="2.60.220.30">
    <property type="match status" value="2"/>
</dbReference>
<dbReference type="OrthoDB" id="6283740at2759"/>
<reference evidence="3" key="1">
    <citation type="journal article" date="2019" name="bioRxiv">
        <title>The Genome of the Zebra Mussel, Dreissena polymorpha: A Resource for Invasive Species Research.</title>
        <authorList>
            <person name="McCartney M.A."/>
            <person name="Auch B."/>
            <person name="Kono T."/>
            <person name="Mallez S."/>
            <person name="Zhang Y."/>
            <person name="Obille A."/>
            <person name="Becker A."/>
            <person name="Abrahante J.E."/>
            <person name="Garbe J."/>
            <person name="Badalamenti J.P."/>
            <person name="Herman A."/>
            <person name="Mangelson H."/>
            <person name="Liachko I."/>
            <person name="Sullivan S."/>
            <person name="Sone E.D."/>
            <person name="Koren S."/>
            <person name="Silverstein K.A.T."/>
            <person name="Beckman K.B."/>
            <person name="Gohl D.M."/>
        </authorList>
    </citation>
    <scope>NUCLEOTIDE SEQUENCE</scope>
    <source>
        <strain evidence="3">Duluth1</strain>
        <tissue evidence="3">Whole animal</tissue>
    </source>
</reference>
<evidence type="ECO:0000256" key="1">
    <source>
        <dbReference type="SAM" id="MobiDB-lite"/>
    </source>
</evidence>
<protein>
    <recommendedName>
        <fullName evidence="2">Death domain-containing protein</fullName>
    </recommendedName>
</protein>
<feature type="domain" description="Death" evidence="2">
    <location>
        <begin position="605"/>
        <end position="676"/>
    </location>
</feature>
<dbReference type="CDD" id="cd01670">
    <property type="entry name" value="Death"/>
    <property type="match status" value="1"/>
</dbReference>
<feature type="region of interest" description="Disordered" evidence="1">
    <location>
        <begin position="1"/>
        <end position="32"/>
    </location>
</feature>
<dbReference type="SUPFAM" id="SSF47986">
    <property type="entry name" value="DEATH domain"/>
    <property type="match status" value="1"/>
</dbReference>
<dbReference type="InterPro" id="IPR000488">
    <property type="entry name" value="Death_dom"/>
</dbReference>